<dbReference type="PANTHER" id="PTHR37066:SF1">
    <property type="entry name" value="LNS2_PITP DOMAIN-CONTAINING PROTEIN"/>
    <property type="match status" value="1"/>
</dbReference>
<organism evidence="1 2">
    <name type="scientific">Phytophthora fragariae</name>
    <dbReference type="NCBI Taxonomy" id="53985"/>
    <lineage>
        <taxon>Eukaryota</taxon>
        <taxon>Sar</taxon>
        <taxon>Stramenopiles</taxon>
        <taxon>Oomycota</taxon>
        <taxon>Peronosporomycetes</taxon>
        <taxon>Peronosporales</taxon>
        <taxon>Peronosporaceae</taxon>
        <taxon>Phytophthora</taxon>
    </lineage>
</organism>
<reference evidence="1 2" key="1">
    <citation type="submission" date="2018-09" db="EMBL/GenBank/DDBJ databases">
        <title>Genomic investigation of the strawberry pathogen Phytophthora fragariae indicates pathogenicity is determined by transcriptional variation in three key races.</title>
        <authorList>
            <person name="Adams T.M."/>
            <person name="Armitage A.D."/>
            <person name="Sobczyk M.K."/>
            <person name="Bates H.J."/>
            <person name="Dunwell J.M."/>
            <person name="Nellist C.F."/>
            <person name="Harrison R.J."/>
        </authorList>
    </citation>
    <scope>NUCLEOTIDE SEQUENCE [LARGE SCALE GENOMIC DNA]</scope>
    <source>
        <strain evidence="1 2">SCRP245</strain>
    </source>
</reference>
<name>A0A6A3GRX3_9STRA</name>
<evidence type="ECO:0000313" key="1">
    <source>
        <dbReference type="EMBL" id="KAE8958408.1"/>
    </source>
</evidence>
<protein>
    <submittedName>
        <fullName evidence="1">Uncharacterized protein</fullName>
    </submittedName>
</protein>
<dbReference type="Proteomes" id="UP000460718">
    <property type="component" value="Unassembled WGS sequence"/>
</dbReference>
<dbReference type="AlphaFoldDB" id="A0A6A3GRX3"/>
<accession>A0A6A3GRX3</accession>
<gene>
    <name evidence="1" type="ORF">PF011_g30777</name>
</gene>
<comment type="caution">
    <text evidence="1">The sequence shown here is derived from an EMBL/GenBank/DDBJ whole genome shotgun (WGS) entry which is preliminary data.</text>
</comment>
<dbReference type="PANTHER" id="PTHR37066">
    <property type="entry name" value="HELICASE-ASSOCIATED"/>
    <property type="match status" value="1"/>
</dbReference>
<evidence type="ECO:0000313" key="2">
    <source>
        <dbReference type="Proteomes" id="UP000460718"/>
    </source>
</evidence>
<sequence>MKAHGCYFSCIGRHTDRLKVLGFSFELSRRAWETLVDPLLGICESCYGDKAVPHDFVIPPQAPWSEKRWGVHLGVFVASNTWARKVVDKKTT</sequence>
<dbReference type="EMBL" id="QXFW01006811">
    <property type="protein sequence ID" value="KAE8958408.1"/>
    <property type="molecule type" value="Genomic_DNA"/>
</dbReference>
<proteinExistence type="predicted"/>